<comment type="caution">
    <text evidence="1">The sequence shown here is derived from an EMBL/GenBank/DDBJ whole genome shotgun (WGS) entry which is preliminary data.</text>
</comment>
<sequence>MVHLAHLLHTAQRKNLALGGCKDGGPLCLTPFLGYKGSCRLLDITTPFVAPVAVLASANAKTANAPPAKRVSAGSSLRIWWMV</sequence>
<evidence type="ECO:0000313" key="1">
    <source>
        <dbReference type="EMBL" id="KAK2086738.1"/>
    </source>
</evidence>
<name>A0ABQ9TQR5_SAGOE</name>
<reference evidence="1 2" key="1">
    <citation type="submission" date="2023-05" db="EMBL/GenBank/DDBJ databases">
        <title>B98-5 Cell Line De Novo Hybrid Assembly: An Optical Mapping Approach.</title>
        <authorList>
            <person name="Kananen K."/>
            <person name="Auerbach J.A."/>
            <person name="Kautto E."/>
            <person name="Blachly J.S."/>
        </authorList>
    </citation>
    <scope>NUCLEOTIDE SEQUENCE [LARGE SCALE GENOMIC DNA]</scope>
    <source>
        <strain evidence="1">B95-8</strain>
        <tissue evidence="1">Cell line</tissue>
    </source>
</reference>
<proteinExistence type="predicted"/>
<organism evidence="1 2">
    <name type="scientific">Saguinus oedipus</name>
    <name type="common">Cotton-top tamarin</name>
    <name type="synonym">Oedipomidas oedipus</name>
    <dbReference type="NCBI Taxonomy" id="9490"/>
    <lineage>
        <taxon>Eukaryota</taxon>
        <taxon>Metazoa</taxon>
        <taxon>Chordata</taxon>
        <taxon>Craniata</taxon>
        <taxon>Vertebrata</taxon>
        <taxon>Euteleostomi</taxon>
        <taxon>Mammalia</taxon>
        <taxon>Eutheria</taxon>
        <taxon>Euarchontoglires</taxon>
        <taxon>Primates</taxon>
        <taxon>Haplorrhini</taxon>
        <taxon>Platyrrhini</taxon>
        <taxon>Cebidae</taxon>
        <taxon>Callitrichinae</taxon>
        <taxon>Saguinus</taxon>
    </lineage>
</organism>
<accession>A0ABQ9TQR5</accession>
<keyword evidence="2" id="KW-1185">Reference proteome</keyword>
<dbReference type="Proteomes" id="UP001266305">
    <property type="component" value="Unassembled WGS sequence"/>
</dbReference>
<dbReference type="EMBL" id="JASSZA010000020">
    <property type="protein sequence ID" value="KAK2086738.1"/>
    <property type="molecule type" value="Genomic_DNA"/>
</dbReference>
<evidence type="ECO:0000313" key="2">
    <source>
        <dbReference type="Proteomes" id="UP001266305"/>
    </source>
</evidence>
<gene>
    <name evidence="1" type="ORF">P7K49_036163</name>
</gene>
<protein>
    <submittedName>
        <fullName evidence="1">Uncharacterized protein</fullName>
    </submittedName>
</protein>